<keyword evidence="1 7" id="KW-0963">Cytoplasm</keyword>
<protein>
    <recommendedName>
        <fullName evidence="7">tRNA(Ile)-lysidine synthase</fullName>
        <ecNumber evidence="7">6.3.4.19</ecNumber>
    </recommendedName>
    <alternativeName>
        <fullName evidence="7">tRNA(Ile)-2-lysyl-cytidine synthase</fullName>
    </alternativeName>
    <alternativeName>
        <fullName evidence="7">tRNA(Ile)-lysidine synthetase</fullName>
    </alternativeName>
</protein>
<dbReference type="AlphaFoldDB" id="A0A7W7G948"/>
<evidence type="ECO:0000256" key="7">
    <source>
        <dbReference type="HAMAP-Rule" id="MF_01161"/>
    </source>
</evidence>
<dbReference type="Proteomes" id="UP000542210">
    <property type="component" value="Unassembled WGS sequence"/>
</dbReference>
<evidence type="ECO:0000256" key="3">
    <source>
        <dbReference type="ARBA" id="ARBA00022694"/>
    </source>
</evidence>
<dbReference type="SUPFAM" id="SSF82829">
    <property type="entry name" value="MesJ substrate recognition domain-like"/>
    <property type="match status" value="1"/>
</dbReference>
<feature type="domain" description="tRNA(Ile)-lysidine synthase substrate-binding" evidence="9">
    <location>
        <begin position="254"/>
        <end position="321"/>
    </location>
</feature>
<name>A0A7W7G948_9ACTN</name>
<evidence type="ECO:0000256" key="4">
    <source>
        <dbReference type="ARBA" id="ARBA00022741"/>
    </source>
</evidence>
<proteinExistence type="inferred from homology"/>
<dbReference type="EC" id="6.3.4.19" evidence="7"/>
<keyword evidence="5 7" id="KW-0067">ATP-binding</keyword>
<evidence type="ECO:0000313" key="11">
    <source>
        <dbReference type="Proteomes" id="UP000542210"/>
    </source>
</evidence>
<evidence type="ECO:0000259" key="8">
    <source>
        <dbReference type="Pfam" id="PF01171"/>
    </source>
</evidence>
<dbReference type="Pfam" id="PF09179">
    <property type="entry name" value="TilS"/>
    <property type="match status" value="1"/>
</dbReference>
<dbReference type="Gene3D" id="3.30.465.60">
    <property type="match status" value="1"/>
</dbReference>
<feature type="domain" description="tRNA(Ile)-lysidine/2-thiocytidine synthase N-terminal" evidence="8">
    <location>
        <begin position="27"/>
        <end position="201"/>
    </location>
</feature>
<organism evidence="10 11">
    <name type="scientific">Sphaerisporangium siamense</name>
    <dbReference type="NCBI Taxonomy" id="795645"/>
    <lineage>
        <taxon>Bacteria</taxon>
        <taxon>Bacillati</taxon>
        <taxon>Actinomycetota</taxon>
        <taxon>Actinomycetes</taxon>
        <taxon>Streptosporangiales</taxon>
        <taxon>Streptosporangiaceae</taxon>
        <taxon>Sphaerisporangium</taxon>
    </lineage>
</organism>
<dbReference type="GO" id="GO:0005524">
    <property type="term" value="F:ATP binding"/>
    <property type="evidence" value="ECO:0007669"/>
    <property type="project" value="UniProtKB-UniRule"/>
</dbReference>
<keyword evidence="3 7" id="KW-0819">tRNA processing</keyword>
<comment type="subcellular location">
    <subcellularLocation>
        <location evidence="7">Cytoplasm</location>
    </subcellularLocation>
</comment>
<dbReference type="InterPro" id="IPR014729">
    <property type="entry name" value="Rossmann-like_a/b/a_fold"/>
</dbReference>
<evidence type="ECO:0000256" key="2">
    <source>
        <dbReference type="ARBA" id="ARBA00022598"/>
    </source>
</evidence>
<evidence type="ECO:0000256" key="5">
    <source>
        <dbReference type="ARBA" id="ARBA00022840"/>
    </source>
</evidence>
<feature type="binding site" evidence="7">
    <location>
        <begin position="32"/>
        <end position="37"/>
    </location>
    <ligand>
        <name>ATP</name>
        <dbReference type="ChEBI" id="CHEBI:30616"/>
    </ligand>
</feature>
<reference evidence="10 11" key="1">
    <citation type="submission" date="2020-08" db="EMBL/GenBank/DDBJ databases">
        <title>Sequencing the genomes of 1000 actinobacteria strains.</title>
        <authorList>
            <person name="Klenk H.-P."/>
        </authorList>
    </citation>
    <scope>NUCLEOTIDE SEQUENCE [LARGE SCALE GENOMIC DNA]</scope>
    <source>
        <strain evidence="10 11">DSM 45784</strain>
    </source>
</reference>
<dbReference type="InterPro" id="IPR012795">
    <property type="entry name" value="tRNA_Ile_lys_synt_N"/>
</dbReference>
<keyword evidence="2 7" id="KW-0436">Ligase</keyword>
<dbReference type="InterPro" id="IPR011063">
    <property type="entry name" value="TilS/TtcA_N"/>
</dbReference>
<keyword evidence="11" id="KW-1185">Reference proteome</keyword>
<dbReference type="PANTHER" id="PTHR43033:SF1">
    <property type="entry name" value="TRNA(ILE)-LYSIDINE SYNTHASE-RELATED"/>
    <property type="match status" value="1"/>
</dbReference>
<dbReference type="InterPro" id="IPR012094">
    <property type="entry name" value="tRNA_Ile_lys_synt"/>
</dbReference>
<accession>A0A7W7G948</accession>
<sequence>MGPHPAVAEIRRAVRLSLAGLPSGALVLAACSGGADSLALAACLGFAAPRMGLRAGLLTVDHGLQEGSARRAREVAELAASLGLEPAEVLTVTVGRAGGPEAAAREARYEALTRAADRLGAPAVLLGHTRDDQAETVLLRLSRGSGTRSLAGMPAAAGLYRRPLLGVGRRATRAACEALGLSPWEDPHNADAAYARARVRHDVLPVLERALGPGVTEALARTASLCRDDADALDAWAEEAYAARARVTGAGVELDVDAVEDLPAAVRRRVIQRAGLAAGATASALAAVHIAEVDRLVTQWRGQRVVELPGGVGVVRRYGTLVFASTLL</sequence>
<comment type="caution">
    <text evidence="10">The sequence shown here is derived from an EMBL/GenBank/DDBJ whole genome shotgun (WGS) entry which is preliminary data.</text>
</comment>
<comment type="domain">
    <text evidence="7">The N-terminal region contains the highly conserved SGGXDS motif, predicted to be a P-loop motif involved in ATP binding.</text>
</comment>
<dbReference type="RefSeq" id="WP_184878192.1">
    <property type="nucleotide sequence ID" value="NZ_BOOV01000008.1"/>
</dbReference>
<evidence type="ECO:0000259" key="9">
    <source>
        <dbReference type="Pfam" id="PF09179"/>
    </source>
</evidence>
<dbReference type="GO" id="GO:0032267">
    <property type="term" value="F:tRNA(Ile)-lysidine synthase activity"/>
    <property type="evidence" value="ECO:0007669"/>
    <property type="project" value="UniProtKB-EC"/>
</dbReference>
<comment type="catalytic activity">
    <reaction evidence="6 7">
        <text>cytidine(34) in tRNA(Ile2) + L-lysine + ATP = lysidine(34) in tRNA(Ile2) + AMP + diphosphate + H(+)</text>
        <dbReference type="Rhea" id="RHEA:43744"/>
        <dbReference type="Rhea" id="RHEA-COMP:10625"/>
        <dbReference type="Rhea" id="RHEA-COMP:10670"/>
        <dbReference type="ChEBI" id="CHEBI:15378"/>
        <dbReference type="ChEBI" id="CHEBI:30616"/>
        <dbReference type="ChEBI" id="CHEBI:32551"/>
        <dbReference type="ChEBI" id="CHEBI:33019"/>
        <dbReference type="ChEBI" id="CHEBI:82748"/>
        <dbReference type="ChEBI" id="CHEBI:83665"/>
        <dbReference type="ChEBI" id="CHEBI:456215"/>
        <dbReference type="EC" id="6.3.4.19"/>
    </reaction>
</comment>
<dbReference type="InterPro" id="IPR015262">
    <property type="entry name" value="tRNA_Ile_lys_synt_subst-bd"/>
</dbReference>
<dbReference type="Gene3D" id="3.40.50.620">
    <property type="entry name" value="HUPs"/>
    <property type="match status" value="1"/>
</dbReference>
<dbReference type="GO" id="GO:0006400">
    <property type="term" value="P:tRNA modification"/>
    <property type="evidence" value="ECO:0007669"/>
    <property type="project" value="UniProtKB-UniRule"/>
</dbReference>
<dbReference type="EMBL" id="JACHND010000001">
    <property type="protein sequence ID" value="MBB4700210.1"/>
    <property type="molecule type" value="Genomic_DNA"/>
</dbReference>
<evidence type="ECO:0000256" key="1">
    <source>
        <dbReference type="ARBA" id="ARBA00022490"/>
    </source>
</evidence>
<keyword evidence="4 7" id="KW-0547">Nucleotide-binding</keyword>
<dbReference type="CDD" id="cd01992">
    <property type="entry name" value="TilS_N"/>
    <property type="match status" value="1"/>
</dbReference>
<evidence type="ECO:0000256" key="6">
    <source>
        <dbReference type="ARBA" id="ARBA00048539"/>
    </source>
</evidence>
<dbReference type="GO" id="GO:0005737">
    <property type="term" value="C:cytoplasm"/>
    <property type="evidence" value="ECO:0007669"/>
    <property type="project" value="UniProtKB-SubCell"/>
</dbReference>
<dbReference type="SUPFAM" id="SSF52402">
    <property type="entry name" value="Adenine nucleotide alpha hydrolases-like"/>
    <property type="match status" value="1"/>
</dbReference>
<dbReference type="HAMAP" id="MF_01161">
    <property type="entry name" value="tRNA_Ile_lys_synt"/>
    <property type="match status" value="1"/>
</dbReference>
<dbReference type="NCBIfam" id="TIGR02432">
    <property type="entry name" value="lysidine_TilS_N"/>
    <property type="match status" value="1"/>
</dbReference>
<gene>
    <name evidence="7" type="primary">tilS</name>
    <name evidence="10" type="ORF">BJ982_001754</name>
</gene>
<evidence type="ECO:0000313" key="10">
    <source>
        <dbReference type="EMBL" id="MBB4700210.1"/>
    </source>
</evidence>
<comment type="similarity">
    <text evidence="7">Belongs to the tRNA(Ile)-lysidine synthase family.</text>
</comment>
<dbReference type="PANTHER" id="PTHR43033">
    <property type="entry name" value="TRNA(ILE)-LYSIDINE SYNTHASE-RELATED"/>
    <property type="match status" value="1"/>
</dbReference>
<comment type="function">
    <text evidence="7">Ligates lysine onto the cytidine present at position 34 of the AUA codon-specific tRNA(Ile) that contains the anticodon CAU, in an ATP-dependent manner. Cytidine is converted to lysidine, thus changing the amino acid specificity of the tRNA from methionine to isoleucine.</text>
</comment>
<dbReference type="Pfam" id="PF01171">
    <property type="entry name" value="ATP_bind_3"/>
    <property type="match status" value="1"/>
</dbReference>